<dbReference type="Gene3D" id="3.40.50.2300">
    <property type="match status" value="1"/>
</dbReference>
<dbReference type="InterPro" id="IPR011006">
    <property type="entry name" value="CheY-like_superfamily"/>
</dbReference>
<dbReference type="PROSITE" id="PS50110">
    <property type="entry name" value="RESPONSE_REGULATORY"/>
    <property type="match status" value="1"/>
</dbReference>
<dbReference type="STRING" id="1111735.GCA_000428045_02484"/>
<keyword evidence="2 3" id="KW-0597">Phosphoprotein</keyword>
<dbReference type="AlphaFoldDB" id="A0A2N6CTB8"/>
<evidence type="ECO:0000256" key="2">
    <source>
        <dbReference type="ARBA" id="ARBA00022553"/>
    </source>
</evidence>
<feature type="modified residue" description="4-aspartylphosphate" evidence="3">
    <location>
        <position position="54"/>
    </location>
</feature>
<dbReference type="PANTHER" id="PTHR44591:SF24">
    <property type="entry name" value="PROTEIN-GLUTAMATE METHYLESTERASE_PROTEIN-GLUTAMINE GLUTAMINASE 1"/>
    <property type="match status" value="1"/>
</dbReference>
<sequence>MSIPVIICDDSSFARKQVMRALPSGWDVDLTFCENGREAVAAIEAGKGDILLLDLTMPVMDGFEVLKYIRENDLPTLPIVISGDIQPESHKQVMALGAVAFIKKPVDAAELTRVLDQFGVLGILTENRLPANVQVTFNEWVQEITNVAMGRAADLLVRVINEKVELTIPHVSLMEHGELEMTLNATAHGDSFSCITQGFIGGGISGENLLLFHDTDIRHVAKLLNFDLDHLEASTEMELYMDIANVLVGAFLKGFAEQLDVCFSQGHPRITIHNKDSAMILANRRGHEQILTIEVNYVIGDNKIRCNQLVLITPESIDALKMRSGEEVI</sequence>
<dbReference type="SUPFAM" id="SSF103039">
    <property type="entry name" value="CheC-like"/>
    <property type="match status" value="1"/>
</dbReference>
<name>A0A2N6CTB8_9GAMM</name>
<accession>A0A2N6CTB8</accession>
<dbReference type="Pfam" id="PF00072">
    <property type="entry name" value="Response_reg"/>
    <property type="match status" value="1"/>
</dbReference>
<evidence type="ECO:0000259" key="4">
    <source>
        <dbReference type="PROSITE" id="PS50110"/>
    </source>
</evidence>
<dbReference type="InterPro" id="IPR050595">
    <property type="entry name" value="Bact_response_regulator"/>
</dbReference>
<dbReference type="EMBL" id="PKUN01000025">
    <property type="protein sequence ID" value="PLX60344.1"/>
    <property type="molecule type" value="Genomic_DNA"/>
</dbReference>
<organism evidence="5 6">
    <name type="scientific">Sedimenticola selenatireducens</name>
    <dbReference type="NCBI Taxonomy" id="191960"/>
    <lineage>
        <taxon>Bacteria</taxon>
        <taxon>Pseudomonadati</taxon>
        <taxon>Pseudomonadota</taxon>
        <taxon>Gammaproteobacteria</taxon>
        <taxon>Chromatiales</taxon>
        <taxon>Sedimenticolaceae</taxon>
        <taxon>Sedimenticola</taxon>
    </lineage>
</organism>
<gene>
    <name evidence="5" type="ORF">C0630_16235</name>
</gene>
<feature type="domain" description="Response regulatory" evidence="4">
    <location>
        <begin position="4"/>
        <end position="119"/>
    </location>
</feature>
<dbReference type="InterPro" id="IPR001789">
    <property type="entry name" value="Sig_transdc_resp-reg_receiver"/>
</dbReference>
<evidence type="ECO:0000256" key="3">
    <source>
        <dbReference type="PROSITE-ProRule" id="PRU00169"/>
    </source>
</evidence>
<reference evidence="5 6" key="1">
    <citation type="submission" date="2017-11" db="EMBL/GenBank/DDBJ databases">
        <title>Genome-resolved metagenomics identifies genetic mobility, metabolic interactions, and unexpected diversity in perchlorate-reducing communities.</title>
        <authorList>
            <person name="Barnum T.P."/>
            <person name="Figueroa I.A."/>
            <person name="Carlstrom C.I."/>
            <person name="Lucas L.N."/>
            <person name="Engelbrektson A.L."/>
            <person name="Coates J.D."/>
        </authorList>
    </citation>
    <scope>NUCLEOTIDE SEQUENCE [LARGE SCALE GENOMIC DNA]</scope>
    <source>
        <strain evidence="5">BM301</strain>
    </source>
</reference>
<dbReference type="CDD" id="cd17593">
    <property type="entry name" value="REC_CheC-like"/>
    <property type="match status" value="1"/>
</dbReference>
<evidence type="ECO:0000256" key="1">
    <source>
        <dbReference type="ARBA" id="ARBA00022500"/>
    </source>
</evidence>
<dbReference type="GO" id="GO:0006935">
    <property type="term" value="P:chemotaxis"/>
    <property type="evidence" value="ECO:0007669"/>
    <property type="project" value="UniProtKB-KW"/>
</dbReference>
<dbReference type="PANTHER" id="PTHR44591">
    <property type="entry name" value="STRESS RESPONSE REGULATOR PROTEIN 1"/>
    <property type="match status" value="1"/>
</dbReference>
<dbReference type="Gene3D" id="3.40.1550.10">
    <property type="entry name" value="CheC-like"/>
    <property type="match status" value="1"/>
</dbReference>
<evidence type="ECO:0000313" key="5">
    <source>
        <dbReference type="EMBL" id="PLX60344.1"/>
    </source>
</evidence>
<dbReference type="SMART" id="SM00448">
    <property type="entry name" value="REC"/>
    <property type="match status" value="1"/>
</dbReference>
<dbReference type="Proteomes" id="UP000235015">
    <property type="component" value="Unassembled WGS sequence"/>
</dbReference>
<comment type="caution">
    <text evidence="5">The sequence shown here is derived from an EMBL/GenBank/DDBJ whole genome shotgun (WGS) entry which is preliminary data.</text>
</comment>
<dbReference type="RefSeq" id="WP_273440586.1">
    <property type="nucleotide sequence ID" value="NZ_PKUN01000025.1"/>
</dbReference>
<evidence type="ECO:0000313" key="6">
    <source>
        <dbReference type="Proteomes" id="UP000235015"/>
    </source>
</evidence>
<dbReference type="CDD" id="cd17910">
    <property type="entry name" value="CheC_ClassII"/>
    <property type="match status" value="1"/>
</dbReference>
<dbReference type="GO" id="GO:0000160">
    <property type="term" value="P:phosphorelay signal transduction system"/>
    <property type="evidence" value="ECO:0007669"/>
    <property type="project" value="InterPro"/>
</dbReference>
<dbReference type="SUPFAM" id="SSF52172">
    <property type="entry name" value="CheY-like"/>
    <property type="match status" value="1"/>
</dbReference>
<keyword evidence="1" id="KW-0145">Chemotaxis</keyword>
<protein>
    <submittedName>
        <fullName evidence="5">Response regulator</fullName>
    </submittedName>
</protein>
<dbReference type="InterPro" id="IPR028976">
    <property type="entry name" value="CheC-like_sf"/>
</dbReference>
<proteinExistence type="predicted"/>